<dbReference type="InterPro" id="IPR001222">
    <property type="entry name" value="Znf_TFIIS"/>
</dbReference>
<evidence type="ECO:0000313" key="13">
    <source>
        <dbReference type="EMBL" id="EPX70913.1"/>
    </source>
</evidence>
<protein>
    <recommendedName>
        <fullName evidence="8">DNA-directed RNA polymerase subunit</fullName>
    </recommendedName>
</protein>
<dbReference type="HOGENOM" id="CLU_093932_1_1_1"/>
<evidence type="ECO:0000256" key="11">
    <source>
        <dbReference type="RuleBase" id="RU003474"/>
    </source>
</evidence>
<evidence type="ECO:0000313" key="14">
    <source>
        <dbReference type="Proteomes" id="UP000016088"/>
    </source>
</evidence>
<feature type="binding site" evidence="9">
    <location>
        <position position="83"/>
    </location>
    <ligand>
        <name>Zn(2+)</name>
        <dbReference type="ChEBI" id="CHEBI:29105"/>
        <label>2</label>
    </ligand>
</feature>
<feature type="zinc finger region" description="C4-type" evidence="10">
    <location>
        <begin position="10"/>
        <end position="30"/>
    </location>
</feature>
<feature type="binding site" evidence="9">
    <location>
        <position position="13"/>
    </location>
    <ligand>
        <name>Zn(2+)</name>
        <dbReference type="ChEBI" id="CHEBI:29105"/>
        <label>1</label>
    </ligand>
</feature>
<evidence type="ECO:0000256" key="3">
    <source>
        <dbReference type="ARBA" id="ARBA00022723"/>
    </source>
</evidence>
<dbReference type="SUPFAM" id="SSF57783">
    <property type="entry name" value="Zinc beta-ribbon"/>
    <property type="match status" value="1"/>
</dbReference>
<dbReference type="SMART" id="SM00661">
    <property type="entry name" value="RPOL9"/>
    <property type="match status" value="1"/>
</dbReference>
<keyword evidence="4 10" id="KW-0863">Zinc-finger</keyword>
<accession>S9PTU1</accession>
<dbReference type="GO" id="GO:0008270">
    <property type="term" value="F:zinc ion binding"/>
    <property type="evidence" value="ECO:0007669"/>
    <property type="project" value="UniProtKB-KW"/>
</dbReference>
<keyword evidence="3 9" id="KW-0479">Metal-binding</keyword>
<feature type="binding site" evidence="9">
    <location>
        <position position="27"/>
    </location>
    <ligand>
        <name>Zn(2+)</name>
        <dbReference type="ChEBI" id="CHEBI:29105"/>
        <label>1</label>
    </ligand>
</feature>
<dbReference type="CDD" id="cd10507">
    <property type="entry name" value="Zn-ribbon_RPA12"/>
    <property type="match status" value="1"/>
</dbReference>
<reference evidence="13 14" key="1">
    <citation type="journal article" date="2011" name="Science">
        <title>Comparative functional genomics of the fission yeasts.</title>
        <authorList>
            <person name="Rhind N."/>
            <person name="Chen Z."/>
            <person name="Yassour M."/>
            <person name="Thompson D.A."/>
            <person name="Haas B.J."/>
            <person name="Habib N."/>
            <person name="Wapinski I."/>
            <person name="Roy S."/>
            <person name="Lin M.F."/>
            <person name="Heiman D.I."/>
            <person name="Young S.K."/>
            <person name="Furuya K."/>
            <person name="Guo Y."/>
            <person name="Pidoux A."/>
            <person name="Chen H.M."/>
            <person name="Robbertse B."/>
            <person name="Goldberg J.M."/>
            <person name="Aoki K."/>
            <person name="Bayne E.H."/>
            <person name="Berlin A.M."/>
            <person name="Desjardins C.A."/>
            <person name="Dobbs E."/>
            <person name="Dukaj L."/>
            <person name="Fan L."/>
            <person name="FitzGerald M.G."/>
            <person name="French C."/>
            <person name="Gujja S."/>
            <person name="Hansen K."/>
            <person name="Keifenheim D."/>
            <person name="Levin J.Z."/>
            <person name="Mosher R.A."/>
            <person name="Mueller C.A."/>
            <person name="Pfiffner J."/>
            <person name="Priest M."/>
            <person name="Russ C."/>
            <person name="Smialowska A."/>
            <person name="Swoboda P."/>
            <person name="Sykes S.M."/>
            <person name="Vaughn M."/>
            <person name="Vengrova S."/>
            <person name="Yoder R."/>
            <person name="Zeng Q."/>
            <person name="Allshire R."/>
            <person name="Baulcombe D."/>
            <person name="Birren B.W."/>
            <person name="Brown W."/>
            <person name="Ekwall K."/>
            <person name="Kellis M."/>
            <person name="Leatherwood J."/>
            <person name="Levin H."/>
            <person name="Margalit H."/>
            <person name="Martienssen R."/>
            <person name="Nieduszynski C.A."/>
            <person name="Spatafora J.W."/>
            <person name="Friedman N."/>
            <person name="Dalgaard J.Z."/>
            <person name="Baumann P."/>
            <person name="Niki H."/>
            <person name="Regev A."/>
            <person name="Nusbaum C."/>
        </authorList>
    </citation>
    <scope>NUCLEOTIDE SEQUENCE [LARGE SCALE GENOMIC DNA]</scope>
    <source>
        <strain evidence="14">yFS286</strain>
    </source>
</reference>
<gene>
    <name evidence="13" type="ORF">SOCG_04045</name>
</gene>
<dbReference type="Gene3D" id="2.20.25.10">
    <property type="match status" value="1"/>
</dbReference>
<keyword evidence="7 8" id="KW-0539">Nucleus</keyword>
<dbReference type="InterPro" id="IPR019761">
    <property type="entry name" value="DNA-dir_RNA_pol-M_15_CS"/>
</dbReference>
<dbReference type="GO" id="GO:0000122">
    <property type="term" value="P:negative regulation of transcription by RNA polymerase II"/>
    <property type="evidence" value="ECO:0007669"/>
    <property type="project" value="EnsemblFungi"/>
</dbReference>
<keyword evidence="5 9" id="KW-0862">Zinc</keyword>
<dbReference type="AlphaFoldDB" id="S9PTU1"/>
<name>S9PTU1_SCHOY</name>
<dbReference type="GO" id="GO:0005736">
    <property type="term" value="C:RNA polymerase I complex"/>
    <property type="evidence" value="ECO:0007669"/>
    <property type="project" value="EnsemblFungi"/>
</dbReference>
<dbReference type="GO" id="GO:0006363">
    <property type="term" value="P:termination of RNA polymerase I transcription"/>
    <property type="evidence" value="ECO:0007669"/>
    <property type="project" value="EnsemblFungi"/>
</dbReference>
<evidence type="ECO:0000256" key="7">
    <source>
        <dbReference type="ARBA" id="ARBA00023242"/>
    </source>
</evidence>
<sequence>MSAIGSLVFCSECGNLLESTTAQWTTCDQCQSVYPSSQFANLAVETKSGPNAFPSALKLKHSIVQVETQKEEAATIDEKCPKCGNDQMTFHTLQLRSADEGSTVFYECPRCGYKFSTNN</sequence>
<feature type="binding site" evidence="9">
    <location>
        <position position="80"/>
    </location>
    <ligand>
        <name>Zn(2+)</name>
        <dbReference type="ChEBI" id="CHEBI:29105"/>
        <label>2</label>
    </ligand>
</feature>
<dbReference type="PROSITE" id="PS00466">
    <property type="entry name" value="ZF_TFIIS_1"/>
    <property type="match status" value="1"/>
</dbReference>
<dbReference type="EMBL" id="KE503208">
    <property type="protein sequence ID" value="EPX70913.1"/>
    <property type="molecule type" value="Genomic_DNA"/>
</dbReference>
<feature type="binding site" evidence="9">
    <location>
        <position position="108"/>
    </location>
    <ligand>
        <name>Zn(2+)</name>
        <dbReference type="ChEBI" id="CHEBI:29105"/>
        <label>2</label>
    </ligand>
</feature>
<comment type="subcellular location">
    <subcellularLocation>
        <location evidence="1">Nucleus</location>
        <location evidence="1">Nucleolus</location>
    </subcellularLocation>
</comment>
<organism evidence="13 14">
    <name type="scientific">Schizosaccharomyces octosporus (strain yFS286)</name>
    <name type="common">Fission yeast</name>
    <name type="synonym">Octosporomyces octosporus</name>
    <dbReference type="NCBI Taxonomy" id="483514"/>
    <lineage>
        <taxon>Eukaryota</taxon>
        <taxon>Fungi</taxon>
        <taxon>Dikarya</taxon>
        <taxon>Ascomycota</taxon>
        <taxon>Taphrinomycotina</taxon>
        <taxon>Schizosaccharomycetes</taxon>
        <taxon>Schizosaccharomycetales</taxon>
        <taxon>Schizosaccharomycetaceae</taxon>
        <taxon>Schizosaccharomyces</taxon>
    </lineage>
</organism>
<dbReference type="PANTHER" id="PTHR11239:SF14">
    <property type="entry name" value="DNA-DIRECTED RNA POLYMERASE I SUBUNIT RPA12"/>
    <property type="match status" value="1"/>
</dbReference>
<comment type="function">
    <text evidence="8">DNA-dependent RNA polymerase catalyzes the transcription of DNA into RNA using the four ribonucleoside triphosphates as substrates.</text>
</comment>
<evidence type="ECO:0000256" key="6">
    <source>
        <dbReference type="ARBA" id="ARBA00023163"/>
    </source>
</evidence>
<dbReference type="SMART" id="SM00440">
    <property type="entry name" value="ZnF_C2C2"/>
    <property type="match status" value="1"/>
</dbReference>
<dbReference type="Pfam" id="PF02150">
    <property type="entry name" value="Zn_ribbon_RPB9"/>
    <property type="match status" value="1"/>
</dbReference>
<dbReference type="GO" id="GO:0055029">
    <property type="term" value="C:nuclear DNA-directed RNA polymerase complex"/>
    <property type="evidence" value="ECO:0007669"/>
    <property type="project" value="UniProtKB-ARBA"/>
</dbReference>
<dbReference type="InterPro" id="IPR001529">
    <property type="entry name" value="Zn_ribbon_RPB9"/>
</dbReference>
<dbReference type="GO" id="GO:0003676">
    <property type="term" value="F:nucleic acid binding"/>
    <property type="evidence" value="ECO:0007669"/>
    <property type="project" value="InterPro"/>
</dbReference>
<keyword evidence="14" id="KW-1185">Reference proteome</keyword>
<comment type="similarity">
    <text evidence="8 11">Belongs to the archaeal rpoM/eukaryotic RPA12/RPB9/RPC11 RNA polymerase family.</text>
</comment>
<feature type="binding site" evidence="9">
    <location>
        <position position="30"/>
    </location>
    <ligand>
        <name>Zn(2+)</name>
        <dbReference type="ChEBI" id="CHEBI:29105"/>
        <label>1</label>
    </ligand>
</feature>
<evidence type="ECO:0000256" key="10">
    <source>
        <dbReference type="PIRSR" id="PIRSR005586-2"/>
    </source>
</evidence>
<dbReference type="PANTHER" id="PTHR11239">
    <property type="entry name" value="DNA-DIRECTED RNA POLYMERASE"/>
    <property type="match status" value="1"/>
</dbReference>
<dbReference type="PROSITE" id="PS51133">
    <property type="entry name" value="ZF_TFIIS_2"/>
    <property type="match status" value="1"/>
</dbReference>
<evidence type="ECO:0000256" key="1">
    <source>
        <dbReference type="ARBA" id="ARBA00004604"/>
    </source>
</evidence>
<feature type="binding site" evidence="9">
    <location>
        <position position="10"/>
    </location>
    <ligand>
        <name>Zn(2+)</name>
        <dbReference type="ChEBI" id="CHEBI:29105"/>
        <label>1</label>
    </ligand>
</feature>
<feature type="binding site" evidence="9">
    <location>
        <position position="111"/>
    </location>
    <ligand>
        <name>Zn(2+)</name>
        <dbReference type="ChEBI" id="CHEBI:29105"/>
        <label>2</label>
    </ligand>
</feature>
<dbReference type="GO" id="GO:0006361">
    <property type="term" value="P:transcription initiation at RNA polymerase I promoter"/>
    <property type="evidence" value="ECO:0007669"/>
    <property type="project" value="EnsemblFungi"/>
</dbReference>
<dbReference type="InterPro" id="IPR012164">
    <property type="entry name" value="Rpa12/Rpb9/Rpc10/TFS"/>
</dbReference>
<evidence type="ECO:0000256" key="5">
    <source>
        <dbReference type="ARBA" id="ARBA00022833"/>
    </source>
</evidence>
<keyword evidence="6 8" id="KW-0804">Transcription</keyword>
<dbReference type="GO" id="GO:0061629">
    <property type="term" value="F:RNA polymerase II-specific DNA-binding transcription factor binding"/>
    <property type="evidence" value="ECO:0007669"/>
    <property type="project" value="EnsemblFungi"/>
</dbReference>
<proteinExistence type="inferred from homology"/>
<dbReference type="PIRSF" id="PIRSF005586">
    <property type="entry name" value="RNApol_RpoM"/>
    <property type="match status" value="1"/>
</dbReference>
<dbReference type="eggNOG" id="KOG2907">
    <property type="taxonomic scope" value="Eukaryota"/>
</dbReference>
<evidence type="ECO:0000256" key="9">
    <source>
        <dbReference type="PIRSR" id="PIRSR005586-1"/>
    </source>
</evidence>
<evidence type="ECO:0000256" key="4">
    <source>
        <dbReference type="ARBA" id="ARBA00022771"/>
    </source>
</evidence>
<dbReference type="InterPro" id="IPR034004">
    <property type="entry name" value="Zn_ribbon_RPA12_C"/>
</dbReference>
<dbReference type="GO" id="GO:0006362">
    <property type="term" value="P:transcription elongation by RNA polymerase I"/>
    <property type="evidence" value="ECO:0007669"/>
    <property type="project" value="EnsemblFungi"/>
</dbReference>
<dbReference type="GeneID" id="25033009"/>
<evidence type="ECO:0000256" key="8">
    <source>
        <dbReference type="PIRNR" id="PIRNR005586"/>
    </source>
</evidence>
<evidence type="ECO:0000256" key="2">
    <source>
        <dbReference type="ARBA" id="ARBA00022478"/>
    </source>
</evidence>
<dbReference type="PROSITE" id="PS01030">
    <property type="entry name" value="RNA_POL_M_15KD"/>
    <property type="match status" value="1"/>
</dbReference>
<keyword evidence="2 8" id="KW-0240">DNA-directed RNA polymerase</keyword>
<dbReference type="Proteomes" id="UP000016088">
    <property type="component" value="Unassembled WGS sequence"/>
</dbReference>
<dbReference type="VEuPathDB" id="FungiDB:SOCG_04045"/>
<feature type="domain" description="TFIIS-type" evidence="12">
    <location>
        <begin position="76"/>
        <end position="116"/>
    </location>
</feature>
<dbReference type="Pfam" id="PF01096">
    <property type="entry name" value="Zn_ribbon_TFIIS"/>
    <property type="match status" value="1"/>
</dbReference>
<dbReference type="OrthoDB" id="10056816at2759"/>
<dbReference type="RefSeq" id="XP_013020341.1">
    <property type="nucleotide sequence ID" value="XM_013164887.1"/>
</dbReference>
<evidence type="ECO:0000259" key="12">
    <source>
        <dbReference type="PROSITE" id="PS51133"/>
    </source>
</evidence>
<dbReference type="OMA" id="EMQYHTL"/>
<dbReference type="GO" id="GO:0003899">
    <property type="term" value="F:DNA-directed RNA polymerase activity"/>
    <property type="evidence" value="ECO:0007669"/>
    <property type="project" value="EnsemblFungi"/>
</dbReference>